<evidence type="ECO:0000313" key="1">
    <source>
        <dbReference type="EMBL" id="AGW12706.1"/>
    </source>
</evidence>
<sequence>MLEIGWYLRHTNASCVDVQVQARHREECYEVLHLEPGWRVEAGDAADLPPGAARFIYRRIRAG</sequence>
<reference evidence="1 2" key="1">
    <citation type="journal article" date="2013" name="J. Bacteriol.">
        <title>Roles of HynAB and Ech, the only two hydrogenases found in the model sulfate reducer Desulfovibrio gigas.</title>
        <authorList>
            <person name="Morais-Silva F.O."/>
            <person name="Santos C.I."/>
            <person name="Rodrigues R."/>
            <person name="Pereira I.A."/>
            <person name="Rodrigues-Pousada C."/>
        </authorList>
    </citation>
    <scope>NUCLEOTIDE SEQUENCE [LARGE SCALE GENOMIC DNA]</scope>
    <source>
        <strain evidence="2">ATCC 19364 / DSM 1382 / NCIMB 9332 / VKM B-1759</strain>
    </source>
</reference>
<gene>
    <name evidence="1" type="ORF">DGI_0811</name>
</gene>
<reference evidence="2" key="2">
    <citation type="submission" date="2013-07" db="EMBL/GenBank/DDBJ databases">
        <authorList>
            <person name="Morais-Silva F.O."/>
            <person name="Rezende A.M."/>
            <person name="Pimentel C."/>
            <person name="Resende D.M."/>
            <person name="Santos C.I."/>
            <person name="Clemente C."/>
            <person name="de Oliveira L.M."/>
            <person name="da Silva S.M."/>
            <person name="Costa D.A."/>
            <person name="Varela-Raposo A."/>
            <person name="Horacio E.C.A."/>
            <person name="Matos M."/>
            <person name="Flores O."/>
            <person name="Ruiz J.C."/>
            <person name="Rodrigues-Pousada C."/>
        </authorList>
    </citation>
    <scope>NUCLEOTIDE SEQUENCE [LARGE SCALE GENOMIC DNA]</scope>
    <source>
        <strain evidence="2">ATCC 19364 / DSM 1382 / NCIMB 9332 / VKM B-1759</strain>
    </source>
</reference>
<dbReference type="STRING" id="1121448.DGI_0811"/>
<protein>
    <submittedName>
        <fullName evidence="1">Uncharacterized protein</fullName>
    </submittedName>
</protein>
<dbReference type="KEGG" id="dgg:DGI_0811"/>
<name>T2G9B2_MEGG1</name>
<dbReference type="EMBL" id="CP006585">
    <property type="protein sequence ID" value="AGW12706.1"/>
    <property type="molecule type" value="Genomic_DNA"/>
</dbReference>
<dbReference type="PATRIC" id="fig|1121448.10.peg.812"/>
<dbReference type="AlphaFoldDB" id="T2G9B2"/>
<keyword evidence="2" id="KW-1185">Reference proteome</keyword>
<proteinExistence type="predicted"/>
<organism evidence="1 2">
    <name type="scientific">Megalodesulfovibrio gigas (strain ATCC 19364 / DSM 1382 / NCIMB 9332 / VKM B-1759)</name>
    <name type="common">Desulfovibrio gigas</name>
    <dbReference type="NCBI Taxonomy" id="1121448"/>
    <lineage>
        <taxon>Bacteria</taxon>
        <taxon>Pseudomonadati</taxon>
        <taxon>Thermodesulfobacteriota</taxon>
        <taxon>Desulfovibrionia</taxon>
        <taxon>Desulfovibrionales</taxon>
        <taxon>Desulfovibrionaceae</taxon>
        <taxon>Megalodesulfovibrio</taxon>
    </lineage>
</organism>
<dbReference type="HOGENOM" id="CLU_2878495_0_0_7"/>
<dbReference type="Proteomes" id="UP000016587">
    <property type="component" value="Chromosome"/>
</dbReference>
<accession>T2G9B2</accession>
<dbReference type="RefSeq" id="WP_021759397.1">
    <property type="nucleotide sequence ID" value="NC_022444.1"/>
</dbReference>
<evidence type="ECO:0000313" key="2">
    <source>
        <dbReference type="Proteomes" id="UP000016587"/>
    </source>
</evidence>